<dbReference type="Proteomes" id="UP000663193">
    <property type="component" value="Chromosome 6"/>
</dbReference>
<keyword evidence="2" id="KW-1185">Reference proteome</keyword>
<dbReference type="PANTHER" id="PTHR48312">
    <property type="match status" value="1"/>
</dbReference>
<dbReference type="PANTHER" id="PTHR48312:SF1">
    <property type="entry name" value="SULFOTRANSFERASE"/>
    <property type="match status" value="1"/>
</dbReference>
<reference evidence="2" key="1">
    <citation type="journal article" date="2021" name="BMC Genomics">
        <title>Chromosome-level genome assembly and manually-curated proteome of model necrotroph Parastagonospora nodorum Sn15 reveals a genome-wide trove of candidate effector homologs, and redundancy of virulence-related functions within an accessory chromosome.</title>
        <authorList>
            <person name="Bertazzoni S."/>
            <person name="Jones D.A.B."/>
            <person name="Phan H.T."/>
            <person name="Tan K.-C."/>
            <person name="Hane J.K."/>
        </authorList>
    </citation>
    <scope>NUCLEOTIDE SEQUENCE [LARGE SCALE GENOMIC DNA]</scope>
    <source>
        <strain evidence="2">SN15 / ATCC MYA-4574 / FGSC 10173)</strain>
    </source>
</reference>
<accession>A0A7U2I1A4</accession>
<dbReference type="AlphaFoldDB" id="A0A7U2I1A4"/>
<gene>
    <name evidence="1" type="ORF">JI435_057720</name>
</gene>
<proteinExistence type="predicted"/>
<name>A0A7U2I1A4_PHANO</name>
<protein>
    <submittedName>
        <fullName evidence="1">Uncharacterized protein</fullName>
    </submittedName>
</protein>
<organism evidence="1 2">
    <name type="scientific">Phaeosphaeria nodorum (strain SN15 / ATCC MYA-4574 / FGSC 10173)</name>
    <name type="common">Glume blotch fungus</name>
    <name type="synonym">Parastagonospora nodorum</name>
    <dbReference type="NCBI Taxonomy" id="321614"/>
    <lineage>
        <taxon>Eukaryota</taxon>
        <taxon>Fungi</taxon>
        <taxon>Dikarya</taxon>
        <taxon>Ascomycota</taxon>
        <taxon>Pezizomycotina</taxon>
        <taxon>Dothideomycetes</taxon>
        <taxon>Pleosporomycetidae</taxon>
        <taxon>Pleosporales</taxon>
        <taxon>Pleosporineae</taxon>
        <taxon>Phaeosphaeriaceae</taxon>
        <taxon>Parastagonospora</taxon>
    </lineage>
</organism>
<dbReference type="OrthoDB" id="3650366at2759"/>
<evidence type="ECO:0000313" key="1">
    <source>
        <dbReference type="EMBL" id="QRC96136.1"/>
    </source>
</evidence>
<evidence type="ECO:0000313" key="2">
    <source>
        <dbReference type="Proteomes" id="UP000663193"/>
    </source>
</evidence>
<dbReference type="EMBL" id="CP069028">
    <property type="protein sequence ID" value="QRC96136.1"/>
    <property type="molecule type" value="Genomic_DNA"/>
</dbReference>
<dbReference type="VEuPathDB" id="FungiDB:JI435_057720"/>
<sequence>MAHIAQSITSLPFNHPAHNILLTLPRTASHLLVRMLNLPNQPSLSRHPRDGYFFMPSLQYRYQHDTYNRPIAQWTDEEHEEMNATIQNDLTTWEKWVQDAQLVGDGTFVKEHINFMLRPDAESDFLHTSDQETEGNPTCIPDTFLQVVRPTFLIRHPGLVVPSLMRAAIDLEGMEAVSSPASEKAMRCEASYRWHVALYKHLTNLVTYPCKSHHAGTLYPIVLDASDLINPALVKKYAAAIGLDQNTVQFNWESGSANSLGGMEARMKDTLLGSEGVVMDKLVGRKQFHIEEFGEQYTEEFGSVLGARVIRLIKNATDDYQWLYERRMQLYGAG</sequence>